<feature type="compositionally biased region" description="Basic and acidic residues" evidence="1">
    <location>
        <begin position="78"/>
        <end position="99"/>
    </location>
</feature>
<comment type="caution">
    <text evidence="2">The sequence shown here is derived from an EMBL/GenBank/DDBJ whole genome shotgun (WGS) entry which is preliminary data.</text>
</comment>
<evidence type="ECO:0000313" key="2">
    <source>
        <dbReference type="EMBL" id="RWR74558.1"/>
    </source>
</evidence>
<proteinExistence type="predicted"/>
<reference evidence="2 3" key="1">
    <citation type="journal article" date="2019" name="Nat. Plants">
        <title>Stout camphor tree genome fills gaps in understanding of flowering plant genome evolution.</title>
        <authorList>
            <person name="Chaw S.M."/>
            <person name="Liu Y.C."/>
            <person name="Wu Y.W."/>
            <person name="Wang H.Y."/>
            <person name="Lin C.I."/>
            <person name="Wu C.S."/>
            <person name="Ke H.M."/>
            <person name="Chang L.Y."/>
            <person name="Hsu C.Y."/>
            <person name="Yang H.T."/>
            <person name="Sudianto E."/>
            <person name="Hsu M.H."/>
            <person name="Wu K.P."/>
            <person name="Wang L.N."/>
            <person name="Leebens-Mack J.H."/>
            <person name="Tsai I.J."/>
        </authorList>
    </citation>
    <scope>NUCLEOTIDE SEQUENCE [LARGE SCALE GENOMIC DNA]</scope>
    <source>
        <strain evidence="3">cv. Chaw 1501</strain>
        <tissue evidence="2">Young leaves</tissue>
    </source>
</reference>
<organism evidence="2 3">
    <name type="scientific">Cinnamomum micranthum f. kanehirae</name>
    <dbReference type="NCBI Taxonomy" id="337451"/>
    <lineage>
        <taxon>Eukaryota</taxon>
        <taxon>Viridiplantae</taxon>
        <taxon>Streptophyta</taxon>
        <taxon>Embryophyta</taxon>
        <taxon>Tracheophyta</taxon>
        <taxon>Spermatophyta</taxon>
        <taxon>Magnoliopsida</taxon>
        <taxon>Magnoliidae</taxon>
        <taxon>Laurales</taxon>
        <taxon>Lauraceae</taxon>
        <taxon>Cinnamomum</taxon>
    </lineage>
</organism>
<sequence>MANPTHFLPSFLFGFKNPFPVSLFTFDSARVWRPRGSDRSPNNDDDRFLHLHLLFRARLQQQAIRLSHNGDGGTSIVDGHKNHNRIDRENEKDPVRVTI</sequence>
<evidence type="ECO:0000313" key="3">
    <source>
        <dbReference type="Proteomes" id="UP000283530"/>
    </source>
</evidence>
<evidence type="ECO:0000256" key="1">
    <source>
        <dbReference type="SAM" id="MobiDB-lite"/>
    </source>
</evidence>
<gene>
    <name evidence="2" type="ORF">CKAN_00289300</name>
</gene>
<dbReference type="Proteomes" id="UP000283530">
    <property type="component" value="Unassembled WGS sequence"/>
</dbReference>
<feature type="region of interest" description="Disordered" evidence="1">
    <location>
        <begin position="68"/>
        <end position="99"/>
    </location>
</feature>
<protein>
    <submittedName>
        <fullName evidence="2">Uncharacterized protein</fullName>
    </submittedName>
</protein>
<keyword evidence="3" id="KW-1185">Reference proteome</keyword>
<name>A0A3S3M7A8_9MAGN</name>
<dbReference type="EMBL" id="QPKB01000001">
    <property type="protein sequence ID" value="RWR74558.1"/>
    <property type="molecule type" value="Genomic_DNA"/>
</dbReference>
<dbReference type="AlphaFoldDB" id="A0A3S3M7A8"/>
<accession>A0A3S3M7A8</accession>